<keyword evidence="1" id="KW-0812">Transmembrane</keyword>
<sequence length="285" mass="31265">MLKRLLQDWRFYVTLVVGIASVLGPFWLANIDQKSKSLSLMVVSQVSLQPSPKESVSGLEISVEGKPVSQPFSSVIEIINDGSKPITTNDFEAPLEVHVGSAINIIRAQISKKSPEDIEPDITYDNHVIKLKSTLWNPNDTISISMITSGAQPIFNTKARIVGISSVAVKDSTKPTSNLLTIAILLLAAFALALPTMVCALSLEFYSTQSSKIIPLKRETVIVIGFVNFLFFNLFVKFLNDALGLDKVVWYNILSVLLISGIVIPFSWRLVYPKGADAKTTPTLE</sequence>
<proteinExistence type="predicted"/>
<feature type="transmembrane region" description="Helical" evidence="1">
    <location>
        <begin position="179"/>
        <end position="206"/>
    </location>
</feature>
<evidence type="ECO:0000313" key="3">
    <source>
        <dbReference type="Proteomes" id="UP000249396"/>
    </source>
</evidence>
<dbReference type="AlphaFoldDB" id="A0A2W4SR96"/>
<accession>A0A2W4SR96</accession>
<protein>
    <submittedName>
        <fullName evidence="2">Uncharacterized protein</fullName>
    </submittedName>
</protein>
<reference evidence="2 3" key="1">
    <citation type="journal article" date="2018" name="Aquat. Microb. Ecol.">
        <title>Gammaproteobacterial methanotrophs dominate.</title>
        <authorList>
            <person name="Rissanen A.J."/>
            <person name="Saarenheimo J."/>
            <person name="Tiirola M."/>
            <person name="Peura S."/>
            <person name="Aalto S.L."/>
            <person name="Karvinen A."/>
            <person name="Nykanen H."/>
        </authorList>
    </citation>
    <scope>NUCLEOTIDE SEQUENCE [LARGE SCALE GENOMIC DNA]</scope>
    <source>
        <strain evidence="2">AMbin10</strain>
    </source>
</reference>
<feature type="transmembrane region" description="Helical" evidence="1">
    <location>
        <begin position="248"/>
        <end position="271"/>
    </location>
</feature>
<feature type="transmembrane region" description="Helical" evidence="1">
    <location>
        <begin position="218"/>
        <end position="236"/>
    </location>
</feature>
<keyword evidence="1" id="KW-0472">Membrane</keyword>
<comment type="caution">
    <text evidence="2">The sequence shown here is derived from an EMBL/GenBank/DDBJ whole genome shotgun (WGS) entry which is preliminary data.</text>
</comment>
<gene>
    <name evidence="2" type="ORF">DM484_14255</name>
</gene>
<keyword evidence="1" id="KW-1133">Transmembrane helix</keyword>
<dbReference type="EMBL" id="QJPH01000332">
    <property type="protein sequence ID" value="PZN77660.1"/>
    <property type="molecule type" value="Genomic_DNA"/>
</dbReference>
<dbReference type="Proteomes" id="UP000249396">
    <property type="component" value="Unassembled WGS sequence"/>
</dbReference>
<evidence type="ECO:0000313" key="2">
    <source>
        <dbReference type="EMBL" id="PZN77660.1"/>
    </source>
</evidence>
<organism evidence="2 3">
    <name type="scientific">Candidatus Methylumidiphilus alinenensis</name>
    <dbReference type="NCBI Taxonomy" id="2202197"/>
    <lineage>
        <taxon>Bacteria</taxon>
        <taxon>Pseudomonadati</taxon>
        <taxon>Pseudomonadota</taxon>
        <taxon>Gammaproteobacteria</taxon>
        <taxon>Methylococcales</taxon>
        <taxon>Candidatus Methylumidiphilus</taxon>
    </lineage>
</organism>
<name>A0A2W4SR96_9GAMM</name>
<evidence type="ECO:0000256" key="1">
    <source>
        <dbReference type="SAM" id="Phobius"/>
    </source>
</evidence>
<feature type="transmembrane region" description="Helical" evidence="1">
    <location>
        <begin position="12"/>
        <end position="29"/>
    </location>
</feature>